<evidence type="ECO:0000256" key="1">
    <source>
        <dbReference type="ARBA" id="ARBA00004651"/>
    </source>
</evidence>
<dbReference type="EnsemblMetazoa" id="GBRI030359-RA">
    <property type="protein sequence ID" value="GBRI030359-PA"/>
    <property type="gene ID" value="GBRI030359"/>
</dbReference>
<evidence type="ECO:0000256" key="10">
    <source>
        <dbReference type="SAM" id="Phobius"/>
    </source>
</evidence>
<evidence type="ECO:0000256" key="5">
    <source>
        <dbReference type="ARBA" id="ARBA00022989"/>
    </source>
</evidence>
<evidence type="ECO:0000256" key="6">
    <source>
        <dbReference type="ARBA" id="ARBA00023136"/>
    </source>
</evidence>
<evidence type="ECO:0000256" key="8">
    <source>
        <dbReference type="ARBA" id="ARBA00023180"/>
    </source>
</evidence>
<reference evidence="13" key="1">
    <citation type="submission" date="2014-03" db="EMBL/GenBank/DDBJ databases">
        <authorList>
            <person name="Aksoy S."/>
            <person name="Warren W."/>
            <person name="Wilson R.K."/>
        </authorList>
    </citation>
    <scope>NUCLEOTIDE SEQUENCE [LARGE SCALE GENOMIC DNA]</scope>
    <source>
        <strain evidence="13">IAEA</strain>
    </source>
</reference>
<dbReference type="GO" id="GO:0050907">
    <property type="term" value="P:detection of chemical stimulus involved in sensory perception"/>
    <property type="evidence" value="ECO:0007669"/>
    <property type="project" value="UniProtKB-ARBA"/>
</dbReference>
<proteinExistence type="inferred from homology"/>
<feature type="compositionally biased region" description="Pro residues" evidence="9">
    <location>
        <begin position="544"/>
        <end position="558"/>
    </location>
</feature>
<keyword evidence="13" id="KW-1185">Reference proteome</keyword>
<feature type="transmembrane region" description="Helical" evidence="10">
    <location>
        <begin position="232"/>
        <end position="252"/>
    </location>
</feature>
<dbReference type="PANTHER" id="PTHR42643:SF40">
    <property type="entry name" value="IONOTROPIC RECEPTOR 41A-RELATED"/>
    <property type="match status" value="1"/>
</dbReference>
<dbReference type="GO" id="GO:0015276">
    <property type="term" value="F:ligand-gated monoatomic ion channel activity"/>
    <property type="evidence" value="ECO:0007669"/>
    <property type="project" value="InterPro"/>
</dbReference>
<evidence type="ECO:0000313" key="13">
    <source>
        <dbReference type="Proteomes" id="UP000091820"/>
    </source>
</evidence>
<feature type="region of interest" description="Disordered" evidence="9">
    <location>
        <begin position="519"/>
        <end position="560"/>
    </location>
</feature>
<protein>
    <recommendedName>
        <fullName evidence="11">Ionotropic glutamate receptor C-terminal domain-containing protein</fullName>
    </recommendedName>
</protein>
<evidence type="ECO:0000313" key="12">
    <source>
        <dbReference type="EnsemblMetazoa" id="GBRI030359-PA"/>
    </source>
</evidence>
<evidence type="ECO:0000256" key="3">
    <source>
        <dbReference type="ARBA" id="ARBA00022475"/>
    </source>
</evidence>
<reference evidence="12" key="2">
    <citation type="submission" date="2020-05" db="UniProtKB">
        <authorList>
            <consortium name="EnsemblMetazoa"/>
        </authorList>
    </citation>
    <scope>IDENTIFICATION</scope>
    <source>
        <strain evidence="12">IAEA</strain>
    </source>
</reference>
<dbReference type="GO" id="GO:0005886">
    <property type="term" value="C:plasma membrane"/>
    <property type="evidence" value="ECO:0007669"/>
    <property type="project" value="UniProtKB-SubCell"/>
</dbReference>
<dbReference type="SUPFAM" id="SSF53850">
    <property type="entry name" value="Periplasmic binding protein-like II"/>
    <property type="match status" value="1"/>
</dbReference>
<name>A0A1A9WSE8_9MUSC</name>
<comment type="subcellular location">
    <subcellularLocation>
        <location evidence="1">Cell membrane</location>
        <topology evidence="1">Multi-pass membrane protein</topology>
    </subcellularLocation>
</comment>
<dbReference type="Gene3D" id="1.10.287.70">
    <property type="match status" value="1"/>
</dbReference>
<organism evidence="12 13">
    <name type="scientific">Glossina brevipalpis</name>
    <dbReference type="NCBI Taxonomy" id="37001"/>
    <lineage>
        <taxon>Eukaryota</taxon>
        <taxon>Metazoa</taxon>
        <taxon>Ecdysozoa</taxon>
        <taxon>Arthropoda</taxon>
        <taxon>Hexapoda</taxon>
        <taxon>Insecta</taxon>
        <taxon>Pterygota</taxon>
        <taxon>Neoptera</taxon>
        <taxon>Endopterygota</taxon>
        <taxon>Diptera</taxon>
        <taxon>Brachycera</taxon>
        <taxon>Muscomorpha</taxon>
        <taxon>Hippoboscoidea</taxon>
        <taxon>Glossinidae</taxon>
        <taxon>Glossina</taxon>
    </lineage>
</organism>
<dbReference type="Proteomes" id="UP000091820">
    <property type="component" value="Unassembled WGS sequence"/>
</dbReference>
<evidence type="ECO:0000256" key="7">
    <source>
        <dbReference type="ARBA" id="ARBA00023170"/>
    </source>
</evidence>
<evidence type="ECO:0000256" key="9">
    <source>
        <dbReference type="SAM" id="MobiDB-lite"/>
    </source>
</evidence>
<dbReference type="AlphaFoldDB" id="A0A1A9WSE8"/>
<feature type="domain" description="Ionotropic glutamate receptor C-terminal" evidence="11">
    <location>
        <begin position="231"/>
        <end position="499"/>
    </location>
</feature>
<evidence type="ECO:0000256" key="2">
    <source>
        <dbReference type="ARBA" id="ARBA00008685"/>
    </source>
</evidence>
<keyword evidence="5 10" id="KW-1133">Transmembrane helix</keyword>
<dbReference type="PANTHER" id="PTHR42643">
    <property type="entry name" value="IONOTROPIC RECEPTOR 20A-RELATED"/>
    <property type="match status" value="1"/>
</dbReference>
<dbReference type="InterPro" id="IPR052192">
    <property type="entry name" value="Insect_Ionotropic_Sensory_Rcpt"/>
</dbReference>
<evidence type="ECO:0000259" key="11">
    <source>
        <dbReference type="Pfam" id="PF00060"/>
    </source>
</evidence>
<dbReference type="InterPro" id="IPR001320">
    <property type="entry name" value="Iontro_rcpt_C"/>
</dbReference>
<accession>A0A1A9WSE8</accession>
<keyword evidence="7" id="KW-0675">Receptor</keyword>
<dbReference type="VEuPathDB" id="VectorBase:GBRI030359"/>
<keyword evidence="4 10" id="KW-0812">Transmembrane</keyword>
<keyword evidence="6 10" id="KW-0472">Membrane</keyword>
<keyword evidence="8" id="KW-0325">Glycoprotein</keyword>
<keyword evidence="3" id="KW-1003">Cell membrane</keyword>
<dbReference type="Pfam" id="PF00060">
    <property type="entry name" value="Lig_chan"/>
    <property type="match status" value="1"/>
</dbReference>
<sequence>MVVPSSINVIYENEENNVDRIPGTQNLIKQTLITFRNCKHCLVQGDINFELWTQKYVGTVGNLDAKHLDTYLGRERTFIKNTELYPNKLTNLEGRIIRIGSHTYLPYVVTNFVSPGVGNVDAIDSSALKRTVSFMGCEAELIITFCQRHNCHLRAEPYGVDGWGVVYDNGTAEGMFGGLFAQHIEIAIGCIYNWYNDLYEASNVITQSRVKLLTPGPAQYPRWRITIMPFSLELWIFIAFAIILYSLIFHFIKYSGYRSQQIHSTRQIQYNHLQYFLKTFLDVFAVFIQQPSADTSLHRFAPRLCLAALLCATITLENTYSGQLKSILTTPLFTDPVDTMDKWIKTNWKWTAPSEVWITNIIHSDLMKEQILVQKFEMNDYDSLYKATFKDDYGLGIEGLSSGSFAFGKYITAPALEGKIITKDVVYSTMTIATAIRGWPMISLLDQHISQCLETGLYLHWEKKNVFQLLDRHIQDILITLAAGYKPKIPPQKLTVESVSGALRPVIAFILATESEAKDTCPTRDTGPVEAAATSKTDAEAPDPVRPPLEPFRAPPPRTAFRPDLPDTILVVAAPLSDADVPDTAAILAVPGSPSDADTKGKRLLGTPLGFTTNTSSSDEATDISASVPPTLPLVLIGGIAPAIEILMYLTSA</sequence>
<comment type="similarity">
    <text evidence="2">Belongs to the glutamate-gated ion channel (TC 1.A.10.1) family.</text>
</comment>
<evidence type="ECO:0000256" key="4">
    <source>
        <dbReference type="ARBA" id="ARBA00022692"/>
    </source>
</evidence>